<gene>
    <name evidence="10" type="ORF">EA472_17955</name>
</gene>
<keyword evidence="2 10" id="KW-0489">Methyltransferase</keyword>
<feature type="coiled-coil region" evidence="7">
    <location>
        <begin position="489"/>
        <end position="516"/>
    </location>
</feature>
<comment type="catalytic activity">
    <reaction evidence="6">
        <text>a 2'-deoxyadenosine in DNA + S-adenosyl-L-methionine = an N(6)-methyl-2'-deoxyadenosine in DNA + S-adenosyl-L-homocysteine + H(+)</text>
        <dbReference type="Rhea" id="RHEA:15197"/>
        <dbReference type="Rhea" id="RHEA-COMP:12418"/>
        <dbReference type="Rhea" id="RHEA-COMP:12419"/>
        <dbReference type="ChEBI" id="CHEBI:15378"/>
        <dbReference type="ChEBI" id="CHEBI:57856"/>
        <dbReference type="ChEBI" id="CHEBI:59789"/>
        <dbReference type="ChEBI" id="CHEBI:90615"/>
        <dbReference type="ChEBI" id="CHEBI:90616"/>
        <dbReference type="EC" id="2.1.1.72"/>
    </reaction>
</comment>
<dbReference type="InterPro" id="IPR029063">
    <property type="entry name" value="SAM-dependent_MTases_sf"/>
</dbReference>
<dbReference type="Pfam" id="PF02384">
    <property type="entry name" value="N6_Mtase"/>
    <property type="match status" value="1"/>
</dbReference>
<reference evidence="10 11" key="1">
    <citation type="submission" date="2018-10" db="EMBL/GenBank/DDBJ databases">
        <title>Natrarchaeobius chitinivorans gen. nov., sp. nov., and Natrarchaeobius haloalkaliphilus sp. nov., alkaliphilic, chitin-utilizing haloarchaea from hypersaline alkaline lakes.</title>
        <authorList>
            <person name="Sorokin D.Y."/>
            <person name="Elcheninov A.G."/>
            <person name="Kostrikina N.A."/>
            <person name="Bale N.J."/>
            <person name="Sinninghe Damste J.S."/>
            <person name="Khijniak T.V."/>
            <person name="Kublanov I.V."/>
            <person name="Toshchakov S.V."/>
        </authorList>
    </citation>
    <scope>NUCLEOTIDE SEQUENCE [LARGE SCALE GENOMIC DNA]</scope>
    <source>
        <strain evidence="10 11">AArcht7</strain>
    </source>
</reference>
<keyword evidence="11" id="KW-1185">Reference proteome</keyword>
<dbReference type="PRINTS" id="PR00507">
    <property type="entry name" value="N12N6MTFRASE"/>
</dbReference>
<evidence type="ECO:0000313" key="11">
    <source>
        <dbReference type="Proteomes" id="UP000281431"/>
    </source>
</evidence>
<feature type="domain" description="N6 adenine-specific DNA methyltransferase N-terminal" evidence="9">
    <location>
        <begin position="22"/>
        <end position="151"/>
    </location>
</feature>
<keyword evidence="3 10" id="KW-0808">Transferase</keyword>
<dbReference type="GO" id="GO:0009007">
    <property type="term" value="F:site-specific DNA-methyltransferase (adenine-specific) activity"/>
    <property type="evidence" value="ECO:0007669"/>
    <property type="project" value="UniProtKB-EC"/>
</dbReference>
<evidence type="ECO:0000313" key="10">
    <source>
        <dbReference type="EMBL" id="RQG98298.1"/>
    </source>
</evidence>
<dbReference type="InterPro" id="IPR051537">
    <property type="entry name" value="DNA_Adenine_Mtase"/>
</dbReference>
<feature type="domain" description="DNA methylase adenine-specific" evidence="8">
    <location>
        <begin position="163"/>
        <end position="485"/>
    </location>
</feature>
<dbReference type="AlphaFoldDB" id="A0A3N6M461"/>
<dbReference type="GO" id="GO:0032259">
    <property type="term" value="P:methylation"/>
    <property type="evidence" value="ECO:0007669"/>
    <property type="project" value="UniProtKB-KW"/>
</dbReference>
<evidence type="ECO:0000256" key="4">
    <source>
        <dbReference type="ARBA" id="ARBA00022691"/>
    </source>
</evidence>
<dbReference type="InterPro" id="IPR003356">
    <property type="entry name" value="DNA_methylase_A-5"/>
</dbReference>
<dbReference type="PANTHER" id="PTHR42933:SF3">
    <property type="entry name" value="TYPE I RESTRICTION ENZYME MJAVIII METHYLASE SUBUNIT"/>
    <property type="match status" value="1"/>
</dbReference>
<dbReference type="GO" id="GO:0008170">
    <property type="term" value="F:N-methyltransferase activity"/>
    <property type="evidence" value="ECO:0007669"/>
    <property type="project" value="InterPro"/>
</dbReference>
<dbReference type="Gene3D" id="3.40.50.150">
    <property type="entry name" value="Vaccinia Virus protein VP39"/>
    <property type="match status" value="1"/>
</dbReference>
<sequence length="520" mass="60119">MAEKDQATLPGTEPDLLTLPTLEKHLWAAADKLRGSIDSADYKNYIFGLLFLKRANDRFEEETEEVAEELGIPVETARDDRDLHEEFWIPERARWDHIKAQETDVGAALNKALAAVEDENDPIADRVLTTVDFNDKERLPDSLLSDLVSHFSKHRYRNEDLEDPDIFGRAYEYLIREFADDAGKKGGEFYTPREVVRLIVKCVNPEPGHRVYDPCCGSGGMLIYSAEHIRESGGDMTDISLYGQEKNLNTWAIGQMNVLLHELYDAKIEKGDTITDPKRVTKHDELEVFDRVIANPMWNQKEWNKDWVEDNEPYNRFPYGLPPSNRGDWAWIQLMIASLNETGKAGVVMDNGVLFRSRSEKKIRKPILEDDLIEAVIALPENLFYNTSSPGCILILNKDKPEERESKVQFIYAEDQTLRESGVQVFEELSNQNQLTDEGVEYLADTFQTGREEDHHSRLVELEEIEENDWNLNVPRYVDTTEPEEPIDVSAKLEELDRLAERRRKTDDELQQYMEELEYR</sequence>
<dbReference type="EC" id="2.1.1.72" evidence="1"/>
<evidence type="ECO:0000256" key="5">
    <source>
        <dbReference type="ARBA" id="ARBA00022747"/>
    </source>
</evidence>
<evidence type="ECO:0000259" key="9">
    <source>
        <dbReference type="Pfam" id="PF12161"/>
    </source>
</evidence>
<dbReference type="Proteomes" id="UP000281431">
    <property type="component" value="Unassembled WGS sequence"/>
</dbReference>
<evidence type="ECO:0000256" key="2">
    <source>
        <dbReference type="ARBA" id="ARBA00022603"/>
    </source>
</evidence>
<dbReference type="Pfam" id="PF12161">
    <property type="entry name" value="HsdM_N"/>
    <property type="match status" value="1"/>
</dbReference>
<evidence type="ECO:0000256" key="1">
    <source>
        <dbReference type="ARBA" id="ARBA00011900"/>
    </source>
</evidence>
<protein>
    <recommendedName>
        <fullName evidence="1">site-specific DNA-methyltransferase (adenine-specific)</fullName>
        <ecNumber evidence="1">2.1.1.72</ecNumber>
    </recommendedName>
</protein>
<name>A0A3N6M461_NATCH</name>
<dbReference type="InterPro" id="IPR022749">
    <property type="entry name" value="D12N6_MeTrfase_N"/>
</dbReference>
<evidence type="ECO:0000259" key="8">
    <source>
        <dbReference type="Pfam" id="PF02384"/>
    </source>
</evidence>
<keyword evidence="7" id="KW-0175">Coiled coil</keyword>
<keyword evidence="5" id="KW-0680">Restriction system</keyword>
<evidence type="ECO:0000256" key="7">
    <source>
        <dbReference type="SAM" id="Coils"/>
    </source>
</evidence>
<dbReference type="GO" id="GO:0003677">
    <property type="term" value="F:DNA binding"/>
    <property type="evidence" value="ECO:0007669"/>
    <property type="project" value="InterPro"/>
</dbReference>
<accession>A0A3N6M461</accession>
<dbReference type="EMBL" id="REFZ01000016">
    <property type="protein sequence ID" value="RQG98298.1"/>
    <property type="molecule type" value="Genomic_DNA"/>
</dbReference>
<dbReference type="Gene3D" id="1.20.1260.30">
    <property type="match status" value="1"/>
</dbReference>
<dbReference type="OrthoDB" id="45790at2157"/>
<dbReference type="InterPro" id="IPR038333">
    <property type="entry name" value="T1MK-like_N_sf"/>
</dbReference>
<comment type="caution">
    <text evidence="10">The sequence shown here is derived from an EMBL/GenBank/DDBJ whole genome shotgun (WGS) entry which is preliminary data.</text>
</comment>
<evidence type="ECO:0000256" key="3">
    <source>
        <dbReference type="ARBA" id="ARBA00022679"/>
    </source>
</evidence>
<dbReference type="PANTHER" id="PTHR42933">
    <property type="entry name" value="SLR6095 PROTEIN"/>
    <property type="match status" value="1"/>
</dbReference>
<dbReference type="SUPFAM" id="SSF53335">
    <property type="entry name" value="S-adenosyl-L-methionine-dependent methyltransferases"/>
    <property type="match status" value="1"/>
</dbReference>
<dbReference type="GO" id="GO:0009307">
    <property type="term" value="P:DNA restriction-modification system"/>
    <property type="evidence" value="ECO:0007669"/>
    <property type="project" value="UniProtKB-KW"/>
</dbReference>
<organism evidence="10 11">
    <name type="scientific">Natrarchaeobius chitinivorans</name>
    <dbReference type="NCBI Taxonomy" id="1679083"/>
    <lineage>
        <taxon>Archaea</taxon>
        <taxon>Methanobacteriati</taxon>
        <taxon>Methanobacteriota</taxon>
        <taxon>Stenosarchaea group</taxon>
        <taxon>Halobacteria</taxon>
        <taxon>Halobacteriales</taxon>
        <taxon>Natrialbaceae</taxon>
        <taxon>Natrarchaeobius</taxon>
    </lineage>
</organism>
<proteinExistence type="predicted"/>
<evidence type="ECO:0000256" key="6">
    <source>
        <dbReference type="ARBA" id="ARBA00047942"/>
    </source>
</evidence>
<keyword evidence="4" id="KW-0949">S-adenosyl-L-methionine</keyword>